<protein>
    <submittedName>
        <fullName evidence="1">Uncharacterized protein</fullName>
    </submittedName>
</protein>
<name>A0A1H3FWZ6_9PSEU</name>
<reference evidence="1 2" key="1">
    <citation type="submission" date="2016-10" db="EMBL/GenBank/DDBJ databases">
        <authorList>
            <person name="de Groot N.N."/>
        </authorList>
    </citation>
    <scope>NUCLEOTIDE SEQUENCE [LARGE SCALE GENOMIC DNA]</scope>
    <source>
        <strain evidence="1 2">CPCC 202699</strain>
    </source>
</reference>
<organism evidence="1 2">
    <name type="scientific">Amycolatopsis xylanica</name>
    <dbReference type="NCBI Taxonomy" id="589385"/>
    <lineage>
        <taxon>Bacteria</taxon>
        <taxon>Bacillati</taxon>
        <taxon>Actinomycetota</taxon>
        <taxon>Actinomycetes</taxon>
        <taxon>Pseudonocardiales</taxon>
        <taxon>Pseudonocardiaceae</taxon>
        <taxon>Amycolatopsis</taxon>
    </lineage>
</organism>
<sequence>MPLNEAAVDARSDIVRTLASWSGLVAEQHQIGTPPDRRADMLAEFLIRHIDWLSAHPAVAEFAEEISAVTQSAHQVAYPGTNPAVKIGPCPHDDCDSTVHAFLNHEDDLRPAHVACDAGHASPPHQWLKLRRRMAAFAKHES</sequence>
<dbReference type="Proteomes" id="UP000199515">
    <property type="component" value="Unassembled WGS sequence"/>
</dbReference>
<keyword evidence="2" id="KW-1185">Reference proteome</keyword>
<accession>A0A1H3FWZ6</accession>
<proteinExistence type="predicted"/>
<evidence type="ECO:0000313" key="2">
    <source>
        <dbReference type="Proteomes" id="UP000199515"/>
    </source>
</evidence>
<gene>
    <name evidence="1" type="ORF">SAMN05421504_1045</name>
</gene>
<dbReference type="AlphaFoldDB" id="A0A1H3FWZ6"/>
<evidence type="ECO:0000313" key="1">
    <source>
        <dbReference type="EMBL" id="SDX94659.1"/>
    </source>
</evidence>
<dbReference type="EMBL" id="FNON01000004">
    <property type="protein sequence ID" value="SDX94659.1"/>
    <property type="molecule type" value="Genomic_DNA"/>
</dbReference>